<keyword evidence="1" id="KW-0805">Transcription regulation</keyword>
<dbReference type="InterPro" id="IPR007050">
    <property type="entry name" value="HTH_bacterioopsin"/>
</dbReference>
<dbReference type="Pfam" id="PF04967">
    <property type="entry name" value="HTH_10"/>
    <property type="match status" value="1"/>
</dbReference>
<feature type="domain" description="Bacterioopsin transcriptional activator GAF and HTH associated" evidence="4">
    <location>
        <begin position="7"/>
        <end position="130"/>
    </location>
</feature>
<evidence type="ECO:0000259" key="3">
    <source>
        <dbReference type="Pfam" id="PF04967"/>
    </source>
</evidence>
<evidence type="ECO:0000259" key="4">
    <source>
        <dbReference type="Pfam" id="PF15915"/>
    </source>
</evidence>
<dbReference type="AlphaFoldDB" id="M0N2L8"/>
<dbReference type="STRING" id="1227457.C451_13471"/>
<keyword evidence="6" id="KW-1185">Reference proteome</keyword>
<dbReference type="eggNOG" id="arCOG02276">
    <property type="taxonomic scope" value="Archaea"/>
</dbReference>
<dbReference type="PANTHER" id="PTHR34236:SF1">
    <property type="entry name" value="DIMETHYL SULFOXIDE REDUCTASE TRANSCRIPTIONAL ACTIVATOR"/>
    <property type="match status" value="1"/>
</dbReference>
<accession>M0N2L8</accession>
<reference evidence="5 6" key="1">
    <citation type="journal article" date="2014" name="PLoS Genet.">
        <title>Phylogenetically driven sequencing of extremely halophilic archaea reveals strategies for static and dynamic osmo-response.</title>
        <authorList>
            <person name="Becker E.A."/>
            <person name="Seitzer P.M."/>
            <person name="Tritt A."/>
            <person name="Larsen D."/>
            <person name="Krusor M."/>
            <person name="Yao A.I."/>
            <person name="Wu D."/>
            <person name="Madern D."/>
            <person name="Eisen J.A."/>
            <person name="Darling A.E."/>
            <person name="Facciotti M.T."/>
        </authorList>
    </citation>
    <scope>NUCLEOTIDE SEQUENCE [LARGE SCALE GENOMIC DNA]</scope>
    <source>
        <strain evidence="5 6">JCM 13552</strain>
    </source>
</reference>
<keyword evidence="2" id="KW-0804">Transcription</keyword>
<dbReference type="OrthoDB" id="156233at2157"/>
<gene>
    <name evidence="5" type="ORF">C451_13471</name>
</gene>
<comment type="caution">
    <text evidence="5">The sequence shown here is derived from an EMBL/GenBank/DDBJ whole genome shotgun (WGS) entry which is preliminary data.</text>
</comment>
<dbReference type="Pfam" id="PF15915">
    <property type="entry name" value="BAT"/>
    <property type="match status" value="1"/>
</dbReference>
<sequence>MSTIAELSIPAAEFALADTLDAFPDAKFETERVVAHETDRIMPFVWATGDIERDRLDEALADDPSVEEFTELGAFDEEWFYRMEWVEDIRIVLHVLLDQEATVLNADGRDGEWHLRILFPDRDSLSATYDFSQEEGLTMTVERIYDLNGGDRDRYGLTDLQHETLVAAVEAGYFDIPQESTLDELAADLDITHQALSERLHRGHKTLIENALVVGRMGR</sequence>
<organism evidence="5 6">
    <name type="scientific">Halococcus thailandensis JCM 13552</name>
    <dbReference type="NCBI Taxonomy" id="1227457"/>
    <lineage>
        <taxon>Archaea</taxon>
        <taxon>Methanobacteriati</taxon>
        <taxon>Methanobacteriota</taxon>
        <taxon>Stenosarchaea group</taxon>
        <taxon>Halobacteria</taxon>
        <taxon>Halobacteriales</taxon>
        <taxon>Halococcaceae</taxon>
        <taxon>Halococcus</taxon>
    </lineage>
</organism>
<evidence type="ECO:0000313" key="5">
    <source>
        <dbReference type="EMBL" id="EMA51768.1"/>
    </source>
</evidence>
<evidence type="ECO:0000256" key="1">
    <source>
        <dbReference type="ARBA" id="ARBA00023015"/>
    </source>
</evidence>
<evidence type="ECO:0000256" key="2">
    <source>
        <dbReference type="ARBA" id="ARBA00023163"/>
    </source>
</evidence>
<dbReference type="PATRIC" id="fig|1227457.3.peg.2567"/>
<proteinExistence type="predicted"/>
<dbReference type="RefSeq" id="WP_007741272.1">
    <property type="nucleotide sequence ID" value="NZ_AOMF01000163.1"/>
</dbReference>
<dbReference type="PANTHER" id="PTHR34236">
    <property type="entry name" value="DIMETHYL SULFOXIDE REDUCTASE TRANSCRIPTIONAL ACTIVATOR"/>
    <property type="match status" value="1"/>
</dbReference>
<dbReference type="EMBL" id="AOMF01000163">
    <property type="protein sequence ID" value="EMA51768.1"/>
    <property type="molecule type" value="Genomic_DNA"/>
</dbReference>
<protein>
    <submittedName>
        <fullName evidence="5">DNA binding domain-containing protein</fullName>
    </submittedName>
</protein>
<evidence type="ECO:0000313" key="6">
    <source>
        <dbReference type="Proteomes" id="UP000011680"/>
    </source>
</evidence>
<dbReference type="InterPro" id="IPR031803">
    <property type="entry name" value="BAT_GAF/HTH-assoc"/>
</dbReference>
<name>M0N2L8_9EURY</name>
<dbReference type="Proteomes" id="UP000011680">
    <property type="component" value="Unassembled WGS sequence"/>
</dbReference>
<feature type="domain" description="HTH bat-type" evidence="3">
    <location>
        <begin position="157"/>
        <end position="209"/>
    </location>
</feature>